<proteinExistence type="predicted"/>
<gene>
    <name evidence="2" type="ORF">H8K36_10120</name>
</gene>
<name>A0A923KTL5_9BURK</name>
<dbReference type="CDD" id="cd03801">
    <property type="entry name" value="GT4_PimA-like"/>
    <property type="match status" value="1"/>
</dbReference>
<evidence type="ECO:0000259" key="1">
    <source>
        <dbReference type="Pfam" id="PF00534"/>
    </source>
</evidence>
<dbReference type="PANTHER" id="PTHR46656:SF3">
    <property type="entry name" value="PUTATIVE-RELATED"/>
    <property type="match status" value="1"/>
</dbReference>
<dbReference type="RefSeq" id="WP_186916599.1">
    <property type="nucleotide sequence ID" value="NZ_JACOFZ010000003.1"/>
</dbReference>
<comment type="caution">
    <text evidence="2">The sequence shown here is derived from an EMBL/GenBank/DDBJ whole genome shotgun (WGS) entry which is preliminary data.</text>
</comment>
<evidence type="ECO:0000313" key="2">
    <source>
        <dbReference type="EMBL" id="MBC3881729.1"/>
    </source>
</evidence>
<evidence type="ECO:0000313" key="3">
    <source>
        <dbReference type="Proteomes" id="UP000627446"/>
    </source>
</evidence>
<sequence>MNIHRIHQFSFATSTGSGVTNSLFYTQKILRELGFESEIFARDVAPELRELVRKASELQDDPHALILVHHCLGYDDTDSLFALSNPKVMVYHNITPPELLPPNSEIGRYAVLGREQLAQWNTRFIGAIGDSKLNTQELTQNAYLNPVTIPMLVDLEKNSQLRISTETALQWSFLRDSYNILFVGRICENKNQAELIEVLAHLRTMASSKCRLILAGETTSPEYEDFLRQEVARWNLSDQVVFTGKLSEESLLALYRQSDVFVCLSAHEGFGMPMIEAMQYGLPVIARQSSSIADTLGGAGWLLAAETNAHRVAAAVLTLMSEPALRRQLLQTQATRLAQFAKGEIKRQLANFLAQLKIAAPQTVSEDAPVSHEVWQIEGPFDSSYSLAIVNRELARALHRDGAFTSLRSHEGHGDFPASPQFLSEDAECAQMHALGDQYLGSDRYPNVALRFCYPPYANDMPAGLRAVHSYGWEETGFPQAYVEEFNRRLDLVTVLSESVAKVLRDSGVRVPIAVTGAGVDHLLHTAAEELPNTITQGLKKFRFLHISSSFPRKGIDVLLRAFGQAFSASDDVSLLIKTFPNPHNRVADMLEECRRENPHYPHVELINEDWPQARIVSLYRNSHAFVAPSRGEGFGLPLAEAMLFNLPVITTAWGGQRDFCSEETAWLCDYQFAKADTHLGLTHSLWAEPDVHHLAAQMKEVFSTDPVLYAEKLARAKRNIEQNFTWAKTAHKVKSAVQAVQAQTRLRDEPKIAWISTWNARCGIANYSQFLTQALPQDRLFVLANHIPERMGIDQDNVIRCWNAQQSEDFEYALMHIVEKGIKAVVIQYNFGFLSVPNLAEFLKKLKSHEVEAYVFFHSTADVKIGEQMVSLSSIQSTLSEVERLFVHSVDDMNRLKAWGLVDNVVYFPHGVAAAPEVPLARAEKWAESKVIASYGFLLPHKGIRQLIEAFSQLDHESHDYHLLLVNSIYPDQVSYAEANACHELIRVKNLGAKVSFITDFLSDTETHALLSNADLIVFPYQQTQESSSAAVRVGLATGKPVAVTPLSIFDDVKEAVTYLKGTDSASMAESLRVLLDTQASAIALNEEARVWFSERNWKALAQRLLNTIDGIANDH</sequence>
<feature type="domain" description="Glycosyl transferase family 1" evidence="1">
    <location>
        <begin position="929"/>
        <end position="1091"/>
    </location>
</feature>
<organism evidence="2 3">
    <name type="scientific">Undibacterium nitidum</name>
    <dbReference type="NCBI Taxonomy" id="2762298"/>
    <lineage>
        <taxon>Bacteria</taxon>
        <taxon>Pseudomonadati</taxon>
        <taxon>Pseudomonadota</taxon>
        <taxon>Betaproteobacteria</taxon>
        <taxon>Burkholderiales</taxon>
        <taxon>Oxalobacteraceae</taxon>
        <taxon>Undibacterium</taxon>
    </lineage>
</organism>
<reference evidence="2" key="1">
    <citation type="submission" date="2020-08" db="EMBL/GenBank/DDBJ databases">
        <title>Novel species isolated from subtropical streams in China.</title>
        <authorList>
            <person name="Lu H."/>
        </authorList>
    </citation>
    <scope>NUCLEOTIDE SEQUENCE</scope>
    <source>
        <strain evidence="2">LX22W</strain>
    </source>
</reference>
<dbReference type="EMBL" id="JACOFZ010000003">
    <property type="protein sequence ID" value="MBC3881729.1"/>
    <property type="molecule type" value="Genomic_DNA"/>
</dbReference>
<dbReference type="Gene3D" id="3.40.50.2000">
    <property type="entry name" value="Glycogen Phosphorylase B"/>
    <property type="match status" value="4"/>
</dbReference>
<dbReference type="Proteomes" id="UP000627446">
    <property type="component" value="Unassembled WGS sequence"/>
</dbReference>
<accession>A0A923KTL5</accession>
<dbReference type="Pfam" id="PF00534">
    <property type="entry name" value="Glycos_transf_1"/>
    <property type="match status" value="3"/>
</dbReference>
<feature type="domain" description="Glycosyl transferase family 1" evidence="1">
    <location>
        <begin position="539"/>
        <end position="670"/>
    </location>
</feature>
<feature type="domain" description="Glycosyl transferase family 1" evidence="1">
    <location>
        <begin position="176"/>
        <end position="329"/>
    </location>
</feature>
<protein>
    <submittedName>
        <fullName evidence="2">Glycosyltransferase</fullName>
    </submittedName>
</protein>
<dbReference type="SUPFAM" id="SSF53756">
    <property type="entry name" value="UDP-Glycosyltransferase/glycogen phosphorylase"/>
    <property type="match status" value="3"/>
</dbReference>
<dbReference type="AlphaFoldDB" id="A0A923KTL5"/>
<dbReference type="PANTHER" id="PTHR46656">
    <property type="entry name" value="PUTATIVE-RELATED"/>
    <property type="match status" value="1"/>
</dbReference>
<dbReference type="GO" id="GO:0016757">
    <property type="term" value="F:glycosyltransferase activity"/>
    <property type="evidence" value="ECO:0007669"/>
    <property type="project" value="InterPro"/>
</dbReference>
<keyword evidence="3" id="KW-1185">Reference proteome</keyword>
<dbReference type="InterPro" id="IPR001296">
    <property type="entry name" value="Glyco_trans_1"/>
</dbReference>